<keyword evidence="1" id="KW-0812">Transmembrane</keyword>
<feature type="domain" description="Acyltransferase 3" evidence="2">
    <location>
        <begin position="16"/>
        <end position="246"/>
    </location>
</feature>
<feature type="transmembrane region" description="Helical" evidence="1">
    <location>
        <begin position="162"/>
        <end position="193"/>
    </location>
</feature>
<sequence length="282" mass="32225">YWTRVAKAVASPYVAMAGIQWSSGNGAAWTLGIELRLAFIFPLIKYLAAPVQKYQEDYSTVDIDNTPVGDSASTEGTVDREGERQPTKAWRVQLWTRIVWGIVVLYTWVAEYVPSIPAVFGLMQADVRYSFCFVVGAYIYFHSQTISRRVNAWLVTKTKRKWALLCVMLFMLDSTPVVDVYPTITCFVLVLSIPSWQRFFAHPYLLLAGKLSFCMYMFHSPYFALIRRLTDENAMPFNNTLSNAICGPCITSFLYAIPLYNIVERPGIALLRVMKRRYARVL</sequence>
<accession>A0A9K3D6G3</accession>
<dbReference type="Pfam" id="PF01757">
    <property type="entry name" value="Acyl_transf_3"/>
    <property type="match status" value="1"/>
</dbReference>
<keyword evidence="4" id="KW-1185">Reference proteome</keyword>
<feature type="transmembrane region" description="Helical" evidence="1">
    <location>
        <begin position="199"/>
        <end position="218"/>
    </location>
</feature>
<dbReference type="AlphaFoldDB" id="A0A9K3D6G3"/>
<dbReference type="InterPro" id="IPR002656">
    <property type="entry name" value="Acyl_transf_3_dom"/>
</dbReference>
<feature type="non-terminal residue" evidence="3">
    <location>
        <position position="1"/>
    </location>
</feature>
<evidence type="ECO:0000313" key="3">
    <source>
        <dbReference type="EMBL" id="GIQ88555.1"/>
    </source>
</evidence>
<reference evidence="3 4" key="1">
    <citation type="journal article" date="2018" name="PLoS ONE">
        <title>The draft genome of Kipferlia bialata reveals reductive genome evolution in fornicate parasites.</title>
        <authorList>
            <person name="Tanifuji G."/>
            <person name="Takabayashi S."/>
            <person name="Kume K."/>
            <person name="Takagi M."/>
            <person name="Nakayama T."/>
            <person name="Kamikawa R."/>
            <person name="Inagaki Y."/>
            <person name="Hashimoto T."/>
        </authorList>
    </citation>
    <scope>NUCLEOTIDE SEQUENCE [LARGE SCALE GENOMIC DNA]</scope>
    <source>
        <strain evidence="3">NY0173</strain>
    </source>
</reference>
<proteinExistence type="predicted"/>
<evidence type="ECO:0000313" key="4">
    <source>
        <dbReference type="Proteomes" id="UP000265618"/>
    </source>
</evidence>
<gene>
    <name evidence="3" type="ORF">KIPB_010830</name>
</gene>
<dbReference type="Proteomes" id="UP000265618">
    <property type="component" value="Unassembled WGS sequence"/>
</dbReference>
<comment type="caution">
    <text evidence="3">The sequence shown here is derived from an EMBL/GenBank/DDBJ whole genome shotgun (WGS) entry which is preliminary data.</text>
</comment>
<feature type="transmembrane region" description="Helical" evidence="1">
    <location>
        <begin position="94"/>
        <end position="113"/>
    </location>
</feature>
<protein>
    <recommendedName>
        <fullName evidence="2">Acyltransferase 3 domain-containing protein</fullName>
    </recommendedName>
</protein>
<evidence type="ECO:0000256" key="1">
    <source>
        <dbReference type="SAM" id="Phobius"/>
    </source>
</evidence>
<organism evidence="3 4">
    <name type="scientific">Kipferlia bialata</name>
    <dbReference type="NCBI Taxonomy" id="797122"/>
    <lineage>
        <taxon>Eukaryota</taxon>
        <taxon>Metamonada</taxon>
        <taxon>Carpediemonas-like organisms</taxon>
        <taxon>Kipferlia</taxon>
    </lineage>
</organism>
<name>A0A9K3D6G3_9EUKA</name>
<dbReference type="GO" id="GO:0016747">
    <property type="term" value="F:acyltransferase activity, transferring groups other than amino-acyl groups"/>
    <property type="evidence" value="ECO:0007669"/>
    <property type="project" value="InterPro"/>
</dbReference>
<keyword evidence="1" id="KW-1133">Transmembrane helix</keyword>
<keyword evidence="1" id="KW-0472">Membrane</keyword>
<evidence type="ECO:0000259" key="2">
    <source>
        <dbReference type="Pfam" id="PF01757"/>
    </source>
</evidence>
<dbReference type="EMBL" id="BDIP01004173">
    <property type="protein sequence ID" value="GIQ88555.1"/>
    <property type="molecule type" value="Genomic_DNA"/>
</dbReference>